<dbReference type="RefSeq" id="WP_129391441.1">
    <property type="nucleotide sequence ID" value="NZ_CP035494.1"/>
</dbReference>
<protein>
    <submittedName>
        <fullName evidence="1">DUF2971 domain-containing protein</fullName>
    </submittedName>
</protein>
<proteinExistence type="predicted"/>
<keyword evidence="2" id="KW-1185">Reference proteome</keyword>
<gene>
    <name evidence="1" type="ORF">ET475_13815</name>
</gene>
<accession>A0A4P6EI87</accession>
<organism evidence="1 2">
    <name type="scientific">Microbacterium protaetiae</name>
    <dbReference type="NCBI Taxonomy" id="2509458"/>
    <lineage>
        <taxon>Bacteria</taxon>
        <taxon>Bacillati</taxon>
        <taxon>Actinomycetota</taxon>
        <taxon>Actinomycetes</taxon>
        <taxon>Micrococcales</taxon>
        <taxon>Microbacteriaceae</taxon>
        <taxon>Microbacterium</taxon>
    </lineage>
</organism>
<dbReference type="AlphaFoldDB" id="A0A4P6EI87"/>
<evidence type="ECO:0000313" key="2">
    <source>
        <dbReference type="Proteomes" id="UP000293995"/>
    </source>
</evidence>
<name>A0A4P6EI87_9MICO</name>
<dbReference type="Proteomes" id="UP000293995">
    <property type="component" value="Chromosome"/>
</dbReference>
<dbReference type="Pfam" id="PF11185">
    <property type="entry name" value="DUF2971"/>
    <property type="match status" value="1"/>
</dbReference>
<dbReference type="KEGG" id="mprt:ET475_13815"/>
<evidence type="ECO:0000313" key="1">
    <source>
        <dbReference type="EMBL" id="QAY60959.1"/>
    </source>
</evidence>
<sequence length="267" mass="29388">MFSVLAHYTSGTGVRGIVEGKSLWASHVAFLNDASEFEYAFTLAREIIERINSLREDWAPRYPKLAELITHESTHLERGSLPDVFVTSLTTKTEDLSQWRGYTSAGDGYTVLFDAEKLRDHANALGWRLVPVQYEGSGAVAAVVEATFRKLDDGIYADAESAFRGFQDVLFEVAPTLKHDAFDAEQEWRLISPPDVDPTAIKWRSGASFLVPYLEFPLPQADSGVIVGFGVGPGPNGDLASSALLKYINQMGHHVGVGMPGIPFRPW</sequence>
<dbReference type="OrthoDB" id="1095921at2"/>
<dbReference type="InterPro" id="IPR021352">
    <property type="entry name" value="DUF2971"/>
</dbReference>
<reference evidence="1 2" key="1">
    <citation type="submission" date="2019-01" db="EMBL/GenBank/DDBJ databases">
        <title>Genome sequencing of strain DFW100M-13.</title>
        <authorList>
            <person name="Heo J."/>
            <person name="Kim S.-J."/>
            <person name="Kim J.-S."/>
            <person name="Hong S.-B."/>
            <person name="Kwon S.-W."/>
        </authorList>
    </citation>
    <scope>NUCLEOTIDE SEQUENCE [LARGE SCALE GENOMIC DNA]</scope>
    <source>
        <strain evidence="1 2">DFW100M-13</strain>
    </source>
</reference>
<dbReference type="EMBL" id="CP035494">
    <property type="protein sequence ID" value="QAY60959.1"/>
    <property type="molecule type" value="Genomic_DNA"/>
</dbReference>